<evidence type="ECO:0000313" key="4">
    <source>
        <dbReference type="Proteomes" id="UP000247591"/>
    </source>
</evidence>
<evidence type="ECO:0000256" key="1">
    <source>
        <dbReference type="SAM" id="Phobius"/>
    </source>
</evidence>
<proteinExistence type="predicted"/>
<dbReference type="AlphaFoldDB" id="A0A318RNA3"/>
<feature type="transmembrane region" description="Helical" evidence="1">
    <location>
        <begin position="118"/>
        <end position="137"/>
    </location>
</feature>
<keyword evidence="1" id="KW-1133">Transmembrane helix</keyword>
<gene>
    <name evidence="3" type="ORF">DFR67_1057</name>
</gene>
<evidence type="ECO:0000313" key="3">
    <source>
        <dbReference type="EMBL" id="PYE17862.1"/>
    </source>
</evidence>
<reference evidence="3 4" key="1">
    <citation type="submission" date="2018-06" db="EMBL/GenBank/DDBJ databases">
        <title>Genomic Encyclopedia of Type Strains, Phase IV (KMG-IV): sequencing the most valuable type-strain genomes for metagenomic binning, comparative biology and taxonomic classification.</title>
        <authorList>
            <person name="Goeker M."/>
        </authorList>
    </citation>
    <scope>NUCLEOTIDE SEQUENCE [LARGE SCALE GENOMIC DNA]</scope>
    <source>
        <strain evidence="3 4">DSM 45521</strain>
    </source>
</reference>
<dbReference type="EMBL" id="QJSP01000005">
    <property type="protein sequence ID" value="PYE17862.1"/>
    <property type="molecule type" value="Genomic_DNA"/>
</dbReference>
<accession>A0A318RNA3</accession>
<evidence type="ECO:0000259" key="2">
    <source>
        <dbReference type="Pfam" id="PF23636"/>
    </source>
</evidence>
<comment type="caution">
    <text evidence="3">The sequence shown here is derived from an EMBL/GenBank/DDBJ whole genome shotgun (WGS) entry which is preliminary data.</text>
</comment>
<sequence length="145" mass="15727">MTSTERTTAHDYDRHPVREGFAAGTNFAAATLLLVVSILGVLQGISALANDEIFVAGIDYVYKFDLTTWGWIVLILGLVGPVIACGMYTGAVWARVGAVIIAAVSIIVNFLWLPYYPIWSLVLIALDAVIIWAVATWSRDRADGV</sequence>
<keyword evidence="4" id="KW-1185">Reference proteome</keyword>
<dbReference type="Proteomes" id="UP000247591">
    <property type="component" value="Unassembled WGS sequence"/>
</dbReference>
<dbReference type="OrthoDB" id="4482242at2"/>
<dbReference type="RefSeq" id="WP_110469275.1">
    <property type="nucleotide sequence ID" value="NZ_QJSP01000005.1"/>
</dbReference>
<keyword evidence="1" id="KW-0812">Transmembrane</keyword>
<feature type="transmembrane region" description="Helical" evidence="1">
    <location>
        <begin position="92"/>
        <end position="112"/>
    </location>
</feature>
<feature type="transmembrane region" description="Helical" evidence="1">
    <location>
        <begin position="21"/>
        <end position="46"/>
    </location>
</feature>
<keyword evidence="1" id="KW-0472">Membrane</keyword>
<feature type="transmembrane region" description="Helical" evidence="1">
    <location>
        <begin position="66"/>
        <end position="85"/>
    </location>
</feature>
<dbReference type="Pfam" id="PF23636">
    <property type="entry name" value="DUF7144"/>
    <property type="match status" value="1"/>
</dbReference>
<dbReference type="InterPro" id="IPR055568">
    <property type="entry name" value="DUF7144"/>
</dbReference>
<name>A0A318RNA3_WILLI</name>
<organism evidence="3 4">
    <name type="scientific">Williamsia limnetica</name>
    <dbReference type="NCBI Taxonomy" id="882452"/>
    <lineage>
        <taxon>Bacteria</taxon>
        <taxon>Bacillati</taxon>
        <taxon>Actinomycetota</taxon>
        <taxon>Actinomycetes</taxon>
        <taxon>Mycobacteriales</taxon>
        <taxon>Nocardiaceae</taxon>
        <taxon>Williamsia</taxon>
    </lineage>
</organism>
<protein>
    <recommendedName>
        <fullName evidence="2">DUF7144 domain-containing protein</fullName>
    </recommendedName>
</protein>
<feature type="domain" description="DUF7144" evidence="2">
    <location>
        <begin position="28"/>
        <end position="138"/>
    </location>
</feature>